<dbReference type="Pfam" id="PF03699">
    <property type="entry name" value="UPF0182"/>
    <property type="match status" value="1"/>
</dbReference>
<feature type="region of interest" description="Disordered" evidence="6">
    <location>
        <begin position="490"/>
        <end position="517"/>
    </location>
</feature>
<keyword evidence="8" id="KW-1185">Reference proteome</keyword>
<dbReference type="InterPro" id="IPR005372">
    <property type="entry name" value="UPF0182"/>
</dbReference>
<sequence length="1013" mass="108559">MTSGQSTSTPRRRRGALLPTLIILVLAVIAFVFFANVYTEVLWFSQLGFDGIFWRQNIAKGAIFIAAFLLMAAVVYLSIQLAYRARPVYAPENPVQENLNRYQAQLEPVRKVVMIGVPLVFGLFAGAAALGQWQKVMLFIFQSPFGQNDPQFGMDIAFYTNTLPFLGFLSGLLISVVLISGIAALLTHYLYGAIRLQERGLFTSRAAQIQLSIMAGIFLILLGANFWLDRFSTLQNNTGLRSGAMYTDINAVIPTKAILAIAAGIVAILFIIAAVIGRWRLPVIGTAMLIITGIVAGGIYPWAVQQFQVKPSEATVETPFIQRNIDMTRSAYGINDVEVIPYKATTTAAPGALRQDATTTANIRLLDPNLMSQTFAQLEQYRPYYGFQKTLNVDRYMVDGKVQDTVIALRELNPAGIPAAQQSWYNQKLVYTHGYGVVAAYGNTATADGKPVFMQSGVPTTGKLGDDSSYQPRIYFGQNTTDYSIVGAPQGAPSVELDRPQGGDTASDSKNTFNGNGGPDVGNWFNKLAYSIKFQSTDLLLSSGVNEKSQILYDRTPVQRVQKVAPYLTIDGNPYPAIIDGKVKWIVDGYTTSNAYPYSQQQPLDSATTDSLTTRSGTSALSGSINYIRNSVKATVDAYDGSVNLYAWDDKDPILKAWQNIFPSTVKPISEMSGDLLSHIRYPEDLFKVQRELLGRYHVTNAAEFYNNTDAWSVPNDPTSGDNTKQPPYYMSLQMPGQSAPAFSLTSNFIPQSVQGTDSRNVLYGYLAADADAGSTDGVKADSYGKLRLLSLPTDTLVPGPGQVYNRFVSDPTISNALNILKLGQSTLKNGNLLTLPVGGGLLYVQPVYVQSSTGESSYPTLQRVLVAFGDKIAFAPTLDAALDQLFGGDSGASAGDKDKGTTTAPPGSTGETGTGENPDAKAALNKALQDANQALKDGQDALSKSDFAAYGVAQKKLNDAIAAALAAEGKLGASAAPAPAPSSSPTPSGQSSGAPTAGSSEVSDSASAPPTP</sequence>
<keyword evidence="2 5" id="KW-0812">Transmembrane</keyword>
<keyword evidence="4 5" id="KW-0472">Membrane</keyword>
<evidence type="ECO:0000256" key="5">
    <source>
        <dbReference type="HAMAP-Rule" id="MF_01600"/>
    </source>
</evidence>
<keyword evidence="1 5" id="KW-1003">Cell membrane</keyword>
<accession>A0ABU1J9Z1</accession>
<evidence type="ECO:0000256" key="6">
    <source>
        <dbReference type="SAM" id="MobiDB-lite"/>
    </source>
</evidence>
<dbReference type="PANTHER" id="PTHR39344:SF1">
    <property type="entry name" value="UPF0182 PROTEIN SLL1060"/>
    <property type="match status" value="1"/>
</dbReference>
<dbReference type="EMBL" id="JAVDQF010000001">
    <property type="protein sequence ID" value="MDR6268696.1"/>
    <property type="molecule type" value="Genomic_DNA"/>
</dbReference>
<evidence type="ECO:0000256" key="4">
    <source>
        <dbReference type="ARBA" id="ARBA00023136"/>
    </source>
</evidence>
<feature type="transmembrane region" description="Helical" evidence="5">
    <location>
        <begin position="211"/>
        <end position="228"/>
    </location>
</feature>
<dbReference type="RefSeq" id="WP_309796508.1">
    <property type="nucleotide sequence ID" value="NZ_BAAAHY010000006.1"/>
</dbReference>
<feature type="transmembrane region" description="Helical" evidence="5">
    <location>
        <begin position="165"/>
        <end position="191"/>
    </location>
</feature>
<feature type="transmembrane region" description="Helical" evidence="5">
    <location>
        <begin position="58"/>
        <end position="79"/>
    </location>
</feature>
<feature type="transmembrane region" description="Helical" evidence="5">
    <location>
        <begin position="283"/>
        <end position="303"/>
    </location>
</feature>
<feature type="compositionally biased region" description="Polar residues" evidence="6">
    <location>
        <begin position="504"/>
        <end position="514"/>
    </location>
</feature>
<evidence type="ECO:0000256" key="1">
    <source>
        <dbReference type="ARBA" id="ARBA00022475"/>
    </source>
</evidence>
<dbReference type="Proteomes" id="UP001185069">
    <property type="component" value="Unassembled WGS sequence"/>
</dbReference>
<feature type="compositionally biased region" description="Low complexity" evidence="6">
    <location>
        <begin position="902"/>
        <end position="917"/>
    </location>
</feature>
<evidence type="ECO:0000256" key="2">
    <source>
        <dbReference type="ARBA" id="ARBA00022692"/>
    </source>
</evidence>
<comment type="subcellular location">
    <subcellularLocation>
        <location evidence="5">Cell membrane</location>
        <topology evidence="5">Multi-pass membrane protein</topology>
    </subcellularLocation>
</comment>
<evidence type="ECO:0000256" key="3">
    <source>
        <dbReference type="ARBA" id="ARBA00022989"/>
    </source>
</evidence>
<comment type="similarity">
    <text evidence="5">Belongs to the UPF0182 family.</text>
</comment>
<gene>
    <name evidence="7" type="ORF">JOE69_000934</name>
</gene>
<feature type="transmembrane region" description="Helical" evidence="5">
    <location>
        <begin position="112"/>
        <end position="133"/>
    </location>
</feature>
<feature type="transmembrane region" description="Helical" evidence="5">
    <location>
        <begin position="16"/>
        <end position="38"/>
    </location>
</feature>
<feature type="compositionally biased region" description="Polar residues" evidence="6">
    <location>
        <begin position="998"/>
        <end position="1013"/>
    </location>
</feature>
<feature type="compositionally biased region" description="Low complexity" evidence="6">
    <location>
        <begin position="986"/>
        <end position="996"/>
    </location>
</feature>
<keyword evidence="3 5" id="KW-1133">Transmembrane helix</keyword>
<feature type="region of interest" description="Disordered" evidence="6">
    <location>
        <begin position="971"/>
        <end position="1013"/>
    </location>
</feature>
<comment type="caution">
    <text evidence="7">The sequence shown here is derived from an EMBL/GenBank/DDBJ whole genome shotgun (WGS) entry which is preliminary data.</text>
</comment>
<evidence type="ECO:0000313" key="8">
    <source>
        <dbReference type="Proteomes" id="UP001185069"/>
    </source>
</evidence>
<dbReference type="HAMAP" id="MF_01600">
    <property type="entry name" value="UPF0182"/>
    <property type="match status" value="1"/>
</dbReference>
<name>A0ABU1J9Z1_9MICC</name>
<dbReference type="PANTHER" id="PTHR39344">
    <property type="entry name" value="UPF0182 PROTEIN SLL1060"/>
    <property type="match status" value="1"/>
</dbReference>
<evidence type="ECO:0000313" key="7">
    <source>
        <dbReference type="EMBL" id="MDR6268696.1"/>
    </source>
</evidence>
<reference evidence="7 8" key="1">
    <citation type="submission" date="2023-07" db="EMBL/GenBank/DDBJ databases">
        <title>Sequencing the genomes of 1000 actinobacteria strains.</title>
        <authorList>
            <person name="Klenk H.-P."/>
        </authorList>
    </citation>
    <scope>NUCLEOTIDE SEQUENCE [LARGE SCALE GENOMIC DNA]</scope>
    <source>
        <strain evidence="7 8">DSM 14555</strain>
    </source>
</reference>
<organism evidence="7 8">
    <name type="scientific">Arthrobacter russicus</name>
    <dbReference type="NCBI Taxonomy" id="172040"/>
    <lineage>
        <taxon>Bacteria</taxon>
        <taxon>Bacillati</taxon>
        <taxon>Actinomycetota</taxon>
        <taxon>Actinomycetes</taxon>
        <taxon>Micrococcales</taxon>
        <taxon>Micrococcaceae</taxon>
        <taxon>Arthrobacter</taxon>
    </lineage>
</organism>
<protein>
    <recommendedName>
        <fullName evidence="5">UPF0182 protein JOE69_000934</fullName>
    </recommendedName>
</protein>
<proteinExistence type="inferred from homology"/>
<feature type="transmembrane region" description="Helical" evidence="5">
    <location>
        <begin position="257"/>
        <end position="276"/>
    </location>
</feature>
<feature type="region of interest" description="Disordered" evidence="6">
    <location>
        <begin position="892"/>
        <end position="920"/>
    </location>
</feature>